<dbReference type="EMBL" id="CP127173">
    <property type="protein sequence ID" value="WIV59979.1"/>
    <property type="molecule type" value="Genomic_DNA"/>
</dbReference>
<gene>
    <name evidence="1" type="ORF">QP939_15860</name>
</gene>
<evidence type="ECO:0000313" key="1">
    <source>
        <dbReference type="EMBL" id="WIV59979.1"/>
    </source>
</evidence>
<evidence type="ECO:0008006" key="3">
    <source>
        <dbReference type="Google" id="ProtNLM"/>
    </source>
</evidence>
<name>A0ABY8XW78_9PSEU</name>
<protein>
    <recommendedName>
        <fullName evidence="3">Excreted virulence factor EspC (Type VII ESX diderm)</fullName>
    </recommendedName>
</protein>
<reference evidence="1 2" key="1">
    <citation type="submission" date="2023-06" db="EMBL/GenBank/DDBJ databases">
        <authorList>
            <person name="Oyuntsetseg B."/>
            <person name="Kim S.B."/>
        </authorList>
    </citation>
    <scope>NUCLEOTIDE SEQUENCE [LARGE SCALE GENOMIC DNA]</scope>
    <source>
        <strain evidence="1 2">2-2</strain>
    </source>
</reference>
<sequence length="118" mass="12860">MTSGGFNPLGGDSGFEVYPQALRAATNEVFAAKEKVTKFAVGDLAPMSLHDEDVGMLGVRSGIVQVFNAVIQSMQEKSERGAERLAALAEALDKAADYYETQDEEDYRRLRAQEEGLN</sequence>
<evidence type="ECO:0000313" key="2">
    <source>
        <dbReference type="Proteomes" id="UP001227101"/>
    </source>
</evidence>
<keyword evidence="2" id="KW-1185">Reference proteome</keyword>
<organism evidence="1 2">
    <name type="scientific">Amycolatopsis nalaikhensis</name>
    <dbReference type="NCBI Taxonomy" id="715472"/>
    <lineage>
        <taxon>Bacteria</taxon>
        <taxon>Bacillati</taxon>
        <taxon>Actinomycetota</taxon>
        <taxon>Actinomycetes</taxon>
        <taxon>Pseudonocardiales</taxon>
        <taxon>Pseudonocardiaceae</taxon>
        <taxon>Amycolatopsis</taxon>
    </lineage>
</organism>
<accession>A0ABY8XW78</accession>
<dbReference type="Proteomes" id="UP001227101">
    <property type="component" value="Chromosome"/>
</dbReference>
<dbReference type="RefSeq" id="WP_285457543.1">
    <property type="nucleotide sequence ID" value="NZ_CP127173.1"/>
</dbReference>
<proteinExistence type="predicted"/>